<evidence type="ECO:0000256" key="11">
    <source>
        <dbReference type="PROSITE-ProRule" id="PRU00479"/>
    </source>
</evidence>
<dbReference type="InterPro" id="IPR000562">
    <property type="entry name" value="FN_type2_dom"/>
</dbReference>
<feature type="disulfide bond" evidence="11">
    <location>
        <begin position="209"/>
        <end position="236"/>
    </location>
</feature>
<feature type="domain" description="C-type lectin" evidence="13">
    <location>
        <begin position="532"/>
        <end position="647"/>
    </location>
</feature>
<dbReference type="Ensembl" id="ENSSANT00000027104.1">
    <property type="protein sequence ID" value="ENSSANP00000025442.1"/>
    <property type="gene ID" value="ENSSANG00000013019.1"/>
</dbReference>
<evidence type="ECO:0000256" key="10">
    <source>
        <dbReference type="ARBA" id="ARBA00023180"/>
    </source>
</evidence>
<feature type="domain" description="C-type lectin" evidence="13">
    <location>
        <begin position="965"/>
        <end position="1094"/>
    </location>
</feature>
<evidence type="ECO:0000313" key="15">
    <source>
        <dbReference type="Ensembl" id="ENSSANP00000025442.1"/>
    </source>
</evidence>
<sequence>MSKCETAESQPKTEDDTGMNLGAAQNIFWIKMKIIVTVVILLILHLSNCFAQSGGNFLIYNVDYNKCMTSSLERLANCDPYSNSQQFRWTSKNRILNTFTKKCLGVGSKTVGKKLQWLTCEDDNVLQKWECHSDTLLGLKNESLYLAVNDNGVPVISKDTGTKSKWTIQGTLNSICSKPYEELYTIDGNAFGRPCQFPFLYEKKWYADCTKTDEHNQRLWCSVETDYSVNQLWGYCPTRDNAFWAKHPLTNVYYQVNSRSALTWYQARKSCQQQGGELLSVSEPHEHTFVAGIVQTTQSALWTGLNKLDVTSGWQWSNGQPLRYLKWLSGYPTTQPGYSCGVLKNAFGSEWSNEPCSEKHGYICQRGHSVPTLPPVVDTGFCHSPWIPYSSNCYLLHRTKQTWLEARDSCLRQGGDLLSILSKEEQNFVMTQLGYLKTDELWIGFNDRKTQMLFEWSDQSSVPFASWEVSEPSHSAVRAEDCVLMRGEEGKWADDICENKYGFICKKAASSKASNNDTVVTSPGCKTGWTRYGYYCYRAGSETKTFEEAKQMCEKADSQLVDISSRVENAFLVSVVGARPEKYFWIGLSNQKDRHTFEWTNTKQVSFTHFNAGMPGRKQGCVAMTTGIVAGLWDVISCSNKEKYICKQKADGLVTTSAPPTTPALSCPEDWMQLVSKEFCVKYFNVPMSQMKTWDEALDFCQELGGDLLSIHHEADIPWKQGGVYPAWIGYRMYDPSVGFVWSDGSSSSYQSWASDEPNNLNNIENCVEMRISIWDDDGGWNDVNCQDRKDWYCQIRKGKIPKELNITDPVYNETEDGWIQFQGSQYYVSEYSSLSMHDARTFCKKSHGDLVVISDEDERVFIWHQAKHSHNDFIIGLTVDLDGTYQWMDGSPVVFQAWEANQPAFKNSEERCVKITTSQGLWETINCGDEYNFVCKRSQSPPVNTTVAPTQQPKGGCAPEWKSFKGKCYNMKEDMKTWTEARGYCRELGGDLASIISRQQQAFLSTMIREKTTDLWIGFSNLASMRFKWTDGSKVTFTEWAKGEPQTYWHSYYWTKYHYSDEQECVFMGKGSSSDFGKWVATDCNSTHGFICSRDVDPGIAPVPTEVPKTFVKLGNSSFKVIQENLTWSDANRRCEAEGAHLASIRDLITQAYLELQVYRAKQPMWIGLSSTQTKGYFLWANNWPMNMEKWAPSEPRPNRPCAYMDIDGEWKTTLCNQTYYSVCEQTTDIPPTIPAQHPGHCPQEDDDSPVRWIPFKDSCYAFVMDLKSWSRAARLCMTWGASLVSIRDKEEQKFIENNLMLIESYKDFWIGLFHTQKGHWLWSDDTVVDYTNWATVNDYEDDDQEHSWNPDCALISSKTKKWKKQHCDYSALSFICKTAKVISPTTKAPQEGPEPHKVNTGLAVFLSIAVISILGALAFMYYRSSKRQLLPTFENPMYNNRDAAYSDSKDNKTLIGNIEIAE</sequence>
<dbReference type="Pfam" id="PF24562">
    <property type="entry name" value="CysR_MRC2_N"/>
    <property type="match status" value="1"/>
</dbReference>
<dbReference type="SMART" id="SM00458">
    <property type="entry name" value="RICIN"/>
    <property type="match status" value="1"/>
</dbReference>
<dbReference type="FunFam" id="2.10.10.10:FF:000001">
    <property type="entry name" value="Fibronectin 1a isoform 1"/>
    <property type="match status" value="1"/>
</dbReference>
<feature type="transmembrane region" description="Helical" evidence="12">
    <location>
        <begin position="1404"/>
        <end position="1424"/>
    </location>
</feature>
<organism evidence="15 16">
    <name type="scientific">Sinocyclocheilus anshuiensis</name>
    <dbReference type="NCBI Taxonomy" id="1608454"/>
    <lineage>
        <taxon>Eukaryota</taxon>
        <taxon>Metazoa</taxon>
        <taxon>Chordata</taxon>
        <taxon>Craniata</taxon>
        <taxon>Vertebrata</taxon>
        <taxon>Euteleostomi</taxon>
        <taxon>Actinopterygii</taxon>
        <taxon>Neopterygii</taxon>
        <taxon>Teleostei</taxon>
        <taxon>Ostariophysi</taxon>
        <taxon>Cypriniformes</taxon>
        <taxon>Cyprinidae</taxon>
        <taxon>Cyprininae</taxon>
        <taxon>Sinocyclocheilus</taxon>
    </lineage>
</organism>
<evidence type="ECO:0000313" key="16">
    <source>
        <dbReference type="Proteomes" id="UP000472260"/>
    </source>
</evidence>
<feature type="domain" description="C-type lectin" evidence="13">
    <location>
        <begin position="1115"/>
        <end position="1226"/>
    </location>
</feature>
<evidence type="ECO:0000256" key="12">
    <source>
        <dbReference type="SAM" id="Phobius"/>
    </source>
</evidence>
<dbReference type="Gene3D" id="2.10.10.10">
    <property type="entry name" value="Fibronectin, type II, collagen-binding"/>
    <property type="match status" value="1"/>
</dbReference>
<dbReference type="PROSITE" id="PS50041">
    <property type="entry name" value="C_TYPE_LECTIN_2"/>
    <property type="match status" value="8"/>
</dbReference>
<dbReference type="Proteomes" id="UP000472260">
    <property type="component" value="Unassembled WGS sequence"/>
</dbReference>
<accession>A0A671LXW2</accession>
<name>A0A671LXW2_9TELE</name>
<dbReference type="InterPro" id="IPR016186">
    <property type="entry name" value="C-type_lectin-like/link_sf"/>
</dbReference>
<dbReference type="InterPro" id="IPR000772">
    <property type="entry name" value="Ricin_B_lectin"/>
</dbReference>
<evidence type="ECO:0000256" key="9">
    <source>
        <dbReference type="ARBA" id="ARBA00023170"/>
    </source>
</evidence>
<comment type="subcellular location">
    <subcellularLocation>
        <location evidence="1">Membrane</location>
        <topology evidence="1">Single-pass membrane protein</topology>
    </subcellularLocation>
</comment>
<dbReference type="InterPro" id="IPR050111">
    <property type="entry name" value="C-type_lectin/snaclec_domain"/>
</dbReference>
<evidence type="ECO:0000259" key="14">
    <source>
        <dbReference type="PROSITE" id="PS51092"/>
    </source>
</evidence>
<keyword evidence="2" id="KW-0254">Endocytosis</keyword>
<dbReference type="InterPro" id="IPR036943">
    <property type="entry name" value="FN_type2_sf"/>
</dbReference>
<feature type="domain" description="Fibronectin type-II" evidence="14">
    <location>
        <begin position="190"/>
        <end position="238"/>
    </location>
</feature>
<proteinExistence type="predicted"/>
<feature type="domain" description="C-type lectin" evidence="13">
    <location>
        <begin position="676"/>
        <end position="795"/>
    </location>
</feature>
<dbReference type="InterPro" id="IPR018378">
    <property type="entry name" value="C-type_lectin_CS"/>
</dbReference>
<gene>
    <name evidence="15" type="primary">mrc1b</name>
</gene>
<evidence type="ECO:0000256" key="4">
    <source>
        <dbReference type="ARBA" id="ARBA00022729"/>
    </source>
</evidence>
<dbReference type="InterPro" id="IPR001304">
    <property type="entry name" value="C-type_lectin-like"/>
</dbReference>
<feature type="transmembrane region" description="Helical" evidence="12">
    <location>
        <begin position="28"/>
        <end position="46"/>
    </location>
</feature>
<dbReference type="CDD" id="cd23407">
    <property type="entry name" value="beta-trefoil_Ricin_MRC1"/>
    <property type="match status" value="1"/>
</dbReference>
<evidence type="ECO:0000256" key="8">
    <source>
        <dbReference type="ARBA" id="ARBA00023157"/>
    </source>
</evidence>
<feature type="domain" description="C-type lectin" evidence="13">
    <location>
        <begin position="389"/>
        <end position="506"/>
    </location>
</feature>
<keyword evidence="7 12" id="KW-0472">Membrane</keyword>
<dbReference type="CDD" id="cd00062">
    <property type="entry name" value="FN2"/>
    <property type="match status" value="1"/>
</dbReference>
<evidence type="ECO:0000256" key="5">
    <source>
        <dbReference type="ARBA" id="ARBA00022737"/>
    </source>
</evidence>
<feature type="domain" description="C-type lectin" evidence="13">
    <location>
        <begin position="822"/>
        <end position="937"/>
    </location>
</feature>
<dbReference type="FunFam" id="2.80.10.50:FF:000032">
    <property type="entry name" value="macrophage mannose receptor 1"/>
    <property type="match status" value="1"/>
</dbReference>
<dbReference type="Gene3D" id="2.80.10.50">
    <property type="match status" value="1"/>
</dbReference>
<evidence type="ECO:0000256" key="1">
    <source>
        <dbReference type="ARBA" id="ARBA00004167"/>
    </source>
</evidence>
<reference evidence="15" key="1">
    <citation type="submission" date="2025-08" db="UniProtKB">
        <authorList>
            <consortium name="Ensembl"/>
        </authorList>
    </citation>
    <scope>IDENTIFICATION</scope>
</reference>
<dbReference type="PROSITE" id="PS51092">
    <property type="entry name" value="FN2_2"/>
    <property type="match status" value="1"/>
</dbReference>
<dbReference type="SUPFAM" id="SSF56436">
    <property type="entry name" value="C-type lectin-like"/>
    <property type="match status" value="8"/>
</dbReference>
<evidence type="ECO:0000256" key="6">
    <source>
        <dbReference type="ARBA" id="ARBA00022989"/>
    </source>
</evidence>
<dbReference type="GO" id="GO:0016020">
    <property type="term" value="C:membrane"/>
    <property type="evidence" value="ECO:0007669"/>
    <property type="project" value="UniProtKB-SubCell"/>
</dbReference>
<dbReference type="FunFam" id="3.10.100.10:FF:000023">
    <property type="entry name" value="Macrophage mannose receptor 1"/>
    <property type="match status" value="1"/>
</dbReference>
<keyword evidence="5" id="KW-0677">Repeat</keyword>
<dbReference type="PANTHER" id="PTHR22803">
    <property type="entry name" value="MANNOSE, PHOSPHOLIPASE, LECTIN RECEPTOR RELATED"/>
    <property type="match status" value="1"/>
</dbReference>
<dbReference type="InterPro" id="IPR016187">
    <property type="entry name" value="CTDL_fold"/>
</dbReference>
<dbReference type="CDD" id="cd00037">
    <property type="entry name" value="CLECT"/>
    <property type="match status" value="7"/>
</dbReference>
<keyword evidence="4" id="KW-0732">Signal</keyword>
<dbReference type="SMART" id="SM00034">
    <property type="entry name" value="CLECT"/>
    <property type="match status" value="8"/>
</dbReference>
<keyword evidence="16" id="KW-1185">Reference proteome</keyword>
<dbReference type="FunFam" id="3.10.100.10:FF:000025">
    <property type="entry name" value="Mannose receptor C-type 1"/>
    <property type="match status" value="1"/>
</dbReference>
<dbReference type="SUPFAM" id="SSF50370">
    <property type="entry name" value="Ricin B-like lectins"/>
    <property type="match status" value="1"/>
</dbReference>
<feature type="domain" description="C-type lectin" evidence="13">
    <location>
        <begin position="254"/>
        <end position="365"/>
    </location>
</feature>
<reference evidence="15" key="2">
    <citation type="submission" date="2025-09" db="UniProtKB">
        <authorList>
            <consortium name="Ensembl"/>
        </authorList>
    </citation>
    <scope>IDENTIFICATION</scope>
</reference>
<dbReference type="Pfam" id="PF00040">
    <property type="entry name" value="fn2"/>
    <property type="match status" value="1"/>
</dbReference>
<evidence type="ECO:0000259" key="13">
    <source>
        <dbReference type="PROSITE" id="PS50041"/>
    </source>
</evidence>
<protein>
    <submittedName>
        <fullName evidence="15">Macrophage mannose receptor 1-like</fullName>
    </submittedName>
</protein>
<dbReference type="Pfam" id="PF00059">
    <property type="entry name" value="Lectin_C"/>
    <property type="match status" value="8"/>
</dbReference>
<dbReference type="PROSITE" id="PS00023">
    <property type="entry name" value="FN2_1"/>
    <property type="match status" value="1"/>
</dbReference>
<dbReference type="InterPro" id="IPR035992">
    <property type="entry name" value="Ricin_B-like_lectins"/>
</dbReference>
<dbReference type="PROSITE" id="PS50231">
    <property type="entry name" value="RICIN_B_LECTIN"/>
    <property type="match status" value="1"/>
</dbReference>
<dbReference type="GO" id="GO:0006897">
    <property type="term" value="P:endocytosis"/>
    <property type="evidence" value="ECO:0007669"/>
    <property type="project" value="UniProtKB-KW"/>
</dbReference>
<dbReference type="Gene3D" id="3.10.100.10">
    <property type="entry name" value="Mannose-Binding Protein A, subunit A"/>
    <property type="match status" value="8"/>
</dbReference>
<keyword evidence="6 12" id="KW-1133">Transmembrane helix</keyword>
<evidence type="ECO:0000256" key="7">
    <source>
        <dbReference type="ARBA" id="ARBA00023136"/>
    </source>
</evidence>
<keyword evidence="8 11" id="KW-1015">Disulfide bond</keyword>
<keyword evidence="3 12" id="KW-0812">Transmembrane</keyword>
<keyword evidence="10" id="KW-0325">Glycoprotein</keyword>
<evidence type="ECO:0000256" key="3">
    <source>
        <dbReference type="ARBA" id="ARBA00022692"/>
    </source>
</evidence>
<feature type="disulfide bond" evidence="11">
    <location>
        <begin position="195"/>
        <end position="221"/>
    </location>
</feature>
<feature type="domain" description="C-type lectin" evidence="13">
    <location>
        <begin position="1257"/>
        <end position="1370"/>
    </location>
</feature>
<dbReference type="SMART" id="SM00059">
    <property type="entry name" value="FN2"/>
    <property type="match status" value="1"/>
</dbReference>
<dbReference type="PROSITE" id="PS00615">
    <property type="entry name" value="C_TYPE_LECTIN_1"/>
    <property type="match status" value="1"/>
</dbReference>
<evidence type="ECO:0000256" key="2">
    <source>
        <dbReference type="ARBA" id="ARBA00022583"/>
    </source>
</evidence>
<keyword evidence="9" id="KW-0675">Receptor</keyword>